<sequence>MMLLKNWLSQLMVLFHSVKDENLEWQNKNQAQQTKLKHAQILAEDALTAKLKKRSVELEHEISLLKIRHDSELLMFKTKCNQDVKDYEQYLNSLDRLKKSIQGSYTHLPEAVAFTIHHHAKFLLNNMWEATDMEQKMKYEMQLITFMTTVHEDAKLHLEGATSKQLPENTLKLIQQV</sequence>
<dbReference type="RefSeq" id="WP_087146168.1">
    <property type="nucleotide sequence ID" value="NZ_FUKJ01000084.1"/>
</dbReference>
<proteinExistence type="predicted"/>
<dbReference type="AlphaFoldDB" id="A0A1R4H313"/>
<evidence type="ECO:0000313" key="2">
    <source>
        <dbReference type="Proteomes" id="UP000195442"/>
    </source>
</evidence>
<accession>A0A1R4H313</accession>
<dbReference type="EMBL" id="FUKJ01000084">
    <property type="protein sequence ID" value="SJM90614.1"/>
    <property type="molecule type" value="Genomic_DNA"/>
</dbReference>
<name>A0A1R4H313_9GAMM</name>
<organism evidence="1 2">
    <name type="scientific">Crenothrix polyspora</name>
    <dbReference type="NCBI Taxonomy" id="360316"/>
    <lineage>
        <taxon>Bacteria</taxon>
        <taxon>Pseudomonadati</taxon>
        <taxon>Pseudomonadota</taxon>
        <taxon>Gammaproteobacteria</taxon>
        <taxon>Methylococcales</taxon>
        <taxon>Crenotrichaceae</taxon>
        <taxon>Crenothrix</taxon>
    </lineage>
</organism>
<gene>
    <name evidence="1" type="ORF">CRENPOLYSF2_1740003</name>
</gene>
<evidence type="ECO:0000313" key="1">
    <source>
        <dbReference type="EMBL" id="SJM90614.1"/>
    </source>
</evidence>
<protein>
    <submittedName>
        <fullName evidence="1">Uncharacterized protein</fullName>
    </submittedName>
</protein>
<keyword evidence="2" id="KW-1185">Reference proteome</keyword>
<dbReference type="OrthoDB" id="5566236at2"/>
<dbReference type="Proteomes" id="UP000195442">
    <property type="component" value="Unassembled WGS sequence"/>
</dbReference>
<reference evidence="2" key="1">
    <citation type="submission" date="2017-02" db="EMBL/GenBank/DDBJ databases">
        <authorList>
            <person name="Daims H."/>
        </authorList>
    </citation>
    <scope>NUCLEOTIDE SEQUENCE [LARGE SCALE GENOMIC DNA]</scope>
</reference>